<dbReference type="RefSeq" id="WP_273939805.1">
    <property type="nucleotide sequence ID" value="NZ_CP097263.1"/>
</dbReference>
<dbReference type="Pfam" id="PF13556">
    <property type="entry name" value="HTH_30"/>
    <property type="match status" value="1"/>
</dbReference>
<dbReference type="InterPro" id="IPR025736">
    <property type="entry name" value="PucR_C-HTH_dom"/>
</dbReference>
<dbReference type="PANTHER" id="PTHR33744:SF1">
    <property type="entry name" value="DNA-BINDING TRANSCRIPTIONAL ACTIVATOR ADER"/>
    <property type="match status" value="1"/>
</dbReference>
<feature type="domain" description="Purine catabolism PurC-like" evidence="1">
    <location>
        <begin position="14"/>
        <end position="125"/>
    </location>
</feature>
<accession>A0ABV6MLB2</accession>
<name>A0ABV6MLB2_9PSEU</name>
<evidence type="ECO:0000313" key="4">
    <source>
        <dbReference type="Proteomes" id="UP001589810"/>
    </source>
</evidence>
<proteinExistence type="predicted"/>
<evidence type="ECO:0000259" key="2">
    <source>
        <dbReference type="Pfam" id="PF13556"/>
    </source>
</evidence>
<evidence type="ECO:0000259" key="1">
    <source>
        <dbReference type="Pfam" id="PF07905"/>
    </source>
</evidence>
<dbReference type="InterPro" id="IPR012914">
    <property type="entry name" value="PucR_dom"/>
</dbReference>
<dbReference type="Gene3D" id="1.10.10.2840">
    <property type="entry name" value="PucR C-terminal helix-turn-helix domain"/>
    <property type="match status" value="1"/>
</dbReference>
<evidence type="ECO:0000313" key="3">
    <source>
        <dbReference type="EMBL" id="MFC0540967.1"/>
    </source>
</evidence>
<dbReference type="InterPro" id="IPR051448">
    <property type="entry name" value="CdaR-like_regulators"/>
</dbReference>
<keyword evidence="4" id="KW-1185">Reference proteome</keyword>
<dbReference type="InterPro" id="IPR042070">
    <property type="entry name" value="PucR_C-HTH_sf"/>
</dbReference>
<dbReference type="EMBL" id="JBHLUD010000001">
    <property type="protein sequence ID" value="MFC0540967.1"/>
    <property type="molecule type" value="Genomic_DNA"/>
</dbReference>
<organism evidence="3 4">
    <name type="scientific">Kutzneria chonburiensis</name>
    <dbReference type="NCBI Taxonomy" id="1483604"/>
    <lineage>
        <taxon>Bacteria</taxon>
        <taxon>Bacillati</taxon>
        <taxon>Actinomycetota</taxon>
        <taxon>Actinomycetes</taxon>
        <taxon>Pseudonocardiales</taxon>
        <taxon>Pseudonocardiaceae</taxon>
        <taxon>Kutzneria</taxon>
    </lineage>
</organism>
<dbReference type="PANTHER" id="PTHR33744">
    <property type="entry name" value="CARBOHYDRATE DIACID REGULATOR"/>
    <property type="match status" value="1"/>
</dbReference>
<dbReference type="Pfam" id="PF07905">
    <property type="entry name" value="PucR"/>
    <property type="match status" value="1"/>
</dbReference>
<reference evidence="3 4" key="1">
    <citation type="submission" date="2024-09" db="EMBL/GenBank/DDBJ databases">
        <authorList>
            <person name="Sun Q."/>
            <person name="Mori K."/>
        </authorList>
    </citation>
    <scope>NUCLEOTIDE SEQUENCE [LARGE SCALE GENOMIC DNA]</scope>
    <source>
        <strain evidence="3 4">TBRC 1432</strain>
    </source>
</reference>
<sequence length="448" mass="47427">MSPGRTSTVPLGALVRRPELRLAVLTGSDQLDRPIRWAHVSELRDPVPYLLGGELLLTAGVNFPDDVDGYVRGLVVAGVQALGFGVTPVYDEVPPVLVEACARHGLPLLALPPSTPFLAVSQAVGVALAEAEHAELRWLSEAQSALTRAALRPDPVQAVVAELATLADWWCVLLDDAVVAAQAGIDDVDPVVVELASRLRGGSGPRSAATEVGPWHVVGYPVDAARVLVVGALVPFSVADRAVIAVALALLALAERADGRLVTKMLLGDDDGREYRVVRGRRKSSQAKDIDLGTAFVDVENGELRAVVTTSPDVVAAQAAGWLLAVSSPVGVGELPAADREAGRMLDRAVAVGRPVTAADGVSALVDPGAAARFAASVLAPLADRPELVHTLRIWLACNGNWDRTAAELGVHRNSVRHRIGVVARELDIDLSDVQRRMELWFALRWSD</sequence>
<dbReference type="Proteomes" id="UP001589810">
    <property type="component" value="Unassembled WGS sequence"/>
</dbReference>
<comment type="caution">
    <text evidence="3">The sequence shown here is derived from an EMBL/GenBank/DDBJ whole genome shotgun (WGS) entry which is preliminary data.</text>
</comment>
<protein>
    <submittedName>
        <fullName evidence="3">PucR family transcriptional regulator</fullName>
    </submittedName>
</protein>
<gene>
    <name evidence="3" type="ORF">ACFFH7_05715</name>
</gene>
<feature type="domain" description="PucR C-terminal helix-turn-helix" evidence="2">
    <location>
        <begin position="388"/>
        <end position="445"/>
    </location>
</feature>